<evidence type="ECO:0000256" key="5">
    <source>
        <dbReference type="ARBA" id="ARBA00022737"/>
    </source>
</evidence>
<dbReference type="Pfam" id="PF00230">
    <property type="entry name" value="MIP"/>
    <property type="match status" value="2"/>
</dbReference>
<evidence type="ECO:0000256" key="9">
    <source>
        <dbReference type="SAM" id="MobiDB-lite"/>
    </source>
</evidence>
<feature type="transmembrane region" description="Helical" evidence="10">
    <location>
        <begin position="202"/>
        <end position="223"/>
    </location>
</feature>
<keyword evidence="6 10" id="KW-1133">Transmembrane helix</keyword>
<evidence type="ECO:0000313" key="12">
    <source>
        <dbReference type="Proteomes" id="UP000677803"/>
    </source>
</evidence>
<dbReference type="GO" id="GO:0003097">
    <property type="term" value="P:renal water transport"/>
    <property type="evidence" value="ECO:0007669"/>
    <property type="project" value="TreeGrafter"/>
</dbReference>
<feature type="transmembrane region" description="Helical" evidence="10">
    <location>
        <begin position="445"/>
        <end position="468"/>
    </location>
</feature>
<feature type="transmembrane region" description="Helical" evidence="10">
    <location>
        <begin position="160"/>
        <end position="180"/>
    </location>
</feature>
<sequence length="551" mass="58122">MREFKSKDFWRAVLAEFVGMTLFIFLSISTAIGNSNNTNPDQEVKVSLAFGLAIATLAQSLGHISGAHLNPAVTLGMLASCQISVLKAVMYIVAQMLGSALASGIVYGTRPNSTAALGLNSLNGVTPSQGVGIELLATFQLVLCVIAVTDKRRRDVTGSAPLAIGLSVCLGHLAAISYTGCGINPARSFGPALILNDFTNHWVYWVGPMCGGVAAALIHDFLLSPKFDDFPERMKVLVSGPVGDYDVNGGNDATTVEMTSNVSGVLGRTNVCQCGGNASLNGSDTLEAKMAEVKSWLFWRAVAAEFIGMLLFIFIGLSAITGTNQFKDNPVVNISLAFALAIATLAQSLGHISGAHLNPAVTLGLLFSCQISALRCVCYILAQMLGAVAASAIVNSYKPGQSLGINKLTVNQSAGFVIEFLATLQLVLCVIAVTDSRRNDVKGSAPLAIGLSVGVGHFAAMGFTGCGINPARSFGPAVVLGRMEDHWVYWLGPMCGGAAASFIYDVLLYPRARDFRTRMLILRNGPDEESSSVERIAEDGNRTGSSQWPKQ</sequence>
<keyword evidence="3" id="KW-0813">Transport</keyword>
<dbReference type="FunFam" id="1.20.1080.10:FF:000012">
    <property type="entry name" value="Aquaporin-1"/>
    <property type="match status" value="1"/>
</dbReference>
<feature type="region of interest" description="Disordered" evidence="9">
    <location>
        <begin position="528"/>
        <end position="551"/>
    </location>
</feature>
<evidence type="ECO:0000256" key="1">
    <source>
        <dbReference type="ARBA" id="ARBA00004141"/>
    </source>
</evidence>
<keyword evidence="5" id="KW-0677">Repeat</keyword>
<keyword evidence="7 10" id="KW-0472">Membrane</keyword>
<evidence type="ECO:0000256" key="3">
    <source>
        <dbReference type="ARBA" id="ARBA00022448"/>
    </source>
</evidence>
<dbReference type="GO" id="GO:0008519">
    <property type="term" value="F:ammonium channel activity"/>
    <property type="evidence" value="ECO:0007669"/>
    <property type="project" value="TreeGrafter"/>
</dbReference>
<keyword evidence="8" id="KW-0325">Glycoprotein</keyword>
<evidence type="ECO:0000256" key="7">
    <source>
        <dbReference type="ARBA" id="ARBA00023136"/>
    </source>
</evidence>
<evidence type="ECO:0000313" key="11">
    <source>
        <dbReference type="EMBL" id="CAG5896590.1"/>
    </source>
</evidence>
<keyword evidence="12" id="KW-1185">Reference proteome</keyword>
<keyword evidence="4 10" id="KW-0812">Transmembrane</keyword>
<feature type="transmembrane region" description="Helical" evidence="10">
    <location>
        <begin position="373"/>
        <end position="394"/>
    </location>
</feature>
<feature type="compositionally biased region" description="Polar residues" evidence="9">
    <location>
        <begin position="542"/>
        <end position="551"/>
    </location>
</feature>
<evidence type="ECO:0000256" key="6">
    <source>
        <dbReference type="ARBA" id="ARBA00022989"/>
    </source>
</evidence>
<dbReference type="GO" id="GO:0035379">
    <property type="term" value="F:carbon dioxide transmembrane transporter activity"/>
    <property type="evidence" value="ECO:0007669"/>
    <property type="project" value="TreeGrafter"/>
</dbReference>
<dbReference type="PRINTS" id="PR00783">
    <property type="entry name" value="MINTRINSICP"/>
</dbReference>
<dbReference type="Gene3D" id="1.20.1080.10">
    <property type="entry name" value="Glycerol uptake facilitator protein"/>
    <property type="match status" value="2"/>
</dbReference>
<feature type="transmembrane region" description="Helical" evidence="10">
    <location>
        <begin position="332"/>
        <end position="352"/>
    </location>
</feature>
<dbReference type="GO" id="GO:0006972">
    <property type="term" value="P:hyperosmotic response"/>
    <property type="evidence" value="ECO:0007669"/>
    <property type="project" value="TreeGrafter"/>
</dbReference>
<feature type="transmembrane region" description="Helical" evidence="10">
    <location>
        <begin position="414"/>
        <end position="433"/>
    </location>
</feature>
<dbReference type="OrthoDB" id="3222at2759"/>
<evidence type="ECO:0000256" key="10">
    <source>
        <dbReference type="SAM" id="Phobius"/>
    </source>
</evidence>
<reference evidence="11" key="1">
    <citation type="submission" date="2021-05" db="EMBL/GenBank/DDBJ databases">
        <authorList>
            <person name="Tigano A."/>
        </authorList>
    </citation>
    <scope>NUCLEOTIDE SEQUENCE</scope>
</reference>
<evidence type="ECO:0000256" key="2">
    <source>
        <dbReference type="ARBA" id="ARBA00006175"/>
    </source>
</evidence>
<organism evidence="11 12">
    <name type="scientific">Menidia menidia</name>
    <name type="common">Atlantic silverside</name>
    <dbReference type="NCBI Taxonomy" id="238744"/>
    <lineage>
        <taxon>Eukaryota</taxon>
        <taxon>Metazoa</taxon>
        <taxon>Chordata</taxon>
        <taxon>Craniata</taxon>
        <taxon>Vertebrata</taxon>
        <taxon>Euteleostomi</taxon>
        <taxon>Actinopterygii</taxon>
        <taxon>Neopterygii</taxon>
        <taxon>Teleostei</taxon>
        <taxon>Neoteleostei</taxon>
        <taxon>Acanthomorphata</taxon>
        <taxon>Ovalentaria</taxon>
        <taxon>Atherinomorphae</taxon>
        <taxon>Atheriniformes</taxon>
        <taxon>Atherinopsidae</taxon>
        <taxon>Menidiinae</taxon>
        <taxon>Menidia</taxon>
    </lineage>
</organism>
<comment type="similarity">
    <text evidence="2">Belongs to the MIP/aquaporin (TC 1.A.8) family.</text>
</comment>
<accession>A0A8S4B1Q3</accession>
<feature type="transmembrane region" description="Helical" evidence="10">
    <location>
        <begin position="488"/>
        <end position="509"/>
    </location>
</feature>
<feature type="transmembrane region" description="Helical" evidence="10">
    <location>
        <begin position="129"/>
        <end position="148"/>
    </location>
</feature>
<dbReference type="PROSITE" id="PS00221">
    <property type="entry name" value="MIP"/>
    <property type="match status" value="2"/>
</dbReference>
<feature type="transmembrane region" description="Helical" evidence="10">
    <location>
        <begin position="297"/>
        <end position="320"/>
    </location>
</feature>
<dbReference type="GO" id="GO:0015250">
    <property type="term" value="F:water channel activity"/>
    <property type="evidence" value="ECO:0007669"/>
    <property type="project" value="TreeGrafter"/>
</dbReference>
<dbReference type="EMBL" id="CAJRST010007779">
    <property type="protein sequence ID" value="CAG5896590.1"/>
    <property type="molecule type" value="Genomic_DNA"/>
</dbReference>
<dbReference type="GO" id="GO:0015168">
    <property type="term" value="F:glycerol transmembrane transporter activity"/>
    <property type="evidence" value="ECO:0007669"/>
    <property type="project" value="TreeGrafter"/>
</dbReference>
<feature type="transmembrane region" description="Helical" evidence="10">
    <location>
        <begin position="12"/>
        <end position="32"/>
    </location>
</feature>
<dbReference type="PANTHER" id="PTHR19139">
    <property type="entry name" value="AQUAPORIN TRANSPORTER"/>
    <property type="match status" value="1"/>
</dbReference>
<evidence type="ECO:0000256" key="4">
    <source>
        <dbReference type="ARBA" id="ARBA00022692"/>
    </source>
</evidence>
<feature type="transmembrane region" description="Helical" evidence="10">
    <location>
        <begin position="44"/>
        <end position="67"/>
    </location>
</feature>
<gene>
    <name evidence="11" type="ORF">MMEN_LOCUS7665</name>
</gene>
<feature type="transmembrane region" description="Helical" evidence="10">
    <location>
        <begin position="88"/>
        <end position="109"/>
    </location>
</feature>
<dbReference type="InterPro" id="IPR022357">
    <property type="entry name" value="MIP_CS"/>
</dbReference>
<dbReference type="NCBIfam" id="TIGR00861">
    <property type="entry name" value="MIP"/>
    <property type="match status" value="2"/>
</dbReference>
<name>A0A8S4B1Q3_9TELE</name>
<dbReference type="InterPro" id="IPR000425">
    <property type="entry name" value="MIP"/>
</dbReference>
<dbReference type="InterPro" id="IPR034294">
    <property type="entry name" value="Aquaporin_transptr"/>
</dbReference>
<dbReference type="SUPFAM" id="SSF81338">
    <property type="entry name" value="Aquaporin-like"/>
    <property type="match status" value="2"/>
</dbReference>
<dbReference type="PANTHER" id="PTHR19139:SF161">
    <property type="entry name" value="AQUAPORIN-1"/>
    <property type="match status" value="1"/>
</dbReference>
<protein>
    <submittedName>
        <fullName evidence="11">(Atlantic silverside) hypothetical protein</fullName>
    </submittedName>
</protein>
<dbReference type="Proteomes" id="UP000677803">
    <property type="component" value="Unassembled WGS sequence"/>
</dbReference>
<dbReference type="InterPro" id="IPR023271">
    <property type="entry name" value="Aquaporin-like"/>
</dbReference>
<dbReference type="GO" id="GO:0016020">
    <property type="term" value="C:membrane"/>
    <property type="evidence" value="ECO:0007669"/>
    <property type="project" value="UniProtKB-SubCell"/>
</dbReference>
<comment type="caution">
    <text evidence="11">The sequence shown here is derived from an EMBL/GenBank/DDBJ whole genome shotgun (WGS) entry which is preliminary data.</text>
</comment>
<dbReference type="CDD" id="cd00333">
    <property type="entry name" value="MIP"/>
    <property type="match status" value="2"/>
</dbReference>
<evidence type="ECO:0000256" key="8">
    <source>
        <dbReference type="ARBA" id="ARBA00023180"/>
    </source>
</evidence>
<comment type="subcellular location">
    <subcellularLocation>
        <location evidence="1">Membrane</location>
        <topology evidence="1">Multi-pass membrane protein</topology>
    </subcellularLocation>
</comment>
<proteinExistence type="inferred from homology"/>
<dbReference type="AlphaFoldDB" id="A0A8S4B1Q3"/>